<reference evidence="1 2" key="1">
    <citation type="journal article" date="2019" name="Int. J. Syst. Evol. Microbiol.">
        <title>The Global Catalogue of Microorganisms (GCM) 10K type strain sequencing project: providing services to taxonomists for standard genome sequencing and annotation.</title>
        <authorList>
            <consortium name="The Broad Institute Genomics Platform"/>
            <consortium name="The Broad Institute Genome Sequencing Center for Infectious Disease"/>
            <person name="Wu L."/>
            <person name="Ma J."/>
        </authorList>
    </citation>
    <scope>NUCLEOTIDE SEQUENCE [LARGE SCALE GENOMIC DNA]</scope>
    <source>
        <strain evidence="1 2">DT55</strain>
    </source>
</reference>
<dbReference type="GeneID" id="79269542"/>
<dbReference type="Proteomes" id="UP001596388">
    <property type="component" value="Unassembled WGS sequence"/>
</dbReference>
<protein>
    <submittedName>
        <fullName evidence="1">Uncharacterized protein</fullName>
    </submittedName>
</protein>
<keyword evidence="2" id="KW-1185">Reference proteome</keyword>
<comment type="caution">
    <text evidence="1">The sequence shown here is derived from an EMBL/GenBank/DDBJ whole genome shotgun (WGS) entry which is preliminary data.</text>
</comment>
<organism evidence="1 2">
    <name type="scientific">Halobaculum marinum</name>
    <dbReference type="NCBI Taxonomy" id="3031996"/>
    <lineage>
        <taxon>Archaea</taxon>
        <taxon>Methanobacteriati</taxon>
        <taxon>Methanobacteriota</taxon>
        <taxon>Stenosarchaea group</taxon>
        <taxon>Halobacteria</taxon>
        <taxon>Halobacteriales</taxon>
        <taxon>Haloferacaceae</taxon>
        <taxon>Halobaculum</taxon>
    </lineage>
</organism>
<accession>A0ABD5WXD6</accession>
<gene>
    <name evidence="1" type="ORF">ACFQKD_04555</name>
</gene>
<evidence type="ECO:0000313" key="2">
    <source>
        <dbReference type="Proteomes" id="UP001596388"/>
    </source>
</evidence>
<dbReference type="EMBL" id="JBHTAG010000002">
    <property type="protein sequence ID" value="MFC7096568.1"/>
    <property type="molecule type" value="Genomic_DNA"/>
</dbReference>
<name>A0ABD5WXD6_9EURY</name>
<evidence type="ECO:0000313" key="1">
    <source>
        <dbReference type="EMBL" id="MFC7096568.1"/>
    </source>
</evidence>
<dbReference type="AlphaFoldDB" id="A0ABD5WXD6"/>
<dbReference type="RefSeq" id="WP_276238967.1">
    <property type="nucleotide sequence ID" value="NZ_CP119989.1"/>
</dbReference>
<proteinExistence type="predicted"/>
<sequence length="84" mass="9257">MARLRAEALLGGAEDLLSQPRRIVDHRRLGEPGDPLGLPDGGVVGKLLRVEEIPLAHVNVGPDVRERLCQLLDGERTVFVHYVE</sequence>